<reference evidence="1 2" key="1">
    <citation type="journal article" date="2024" name="G3 (Bethesda)">
        <title>Genome assembly of Hibiscus sabdariffa L. provides insights into metabolisms of medicinal natural products.</title>
        <authorList>
            <person name="Kim T."/>
        </authorList>
    </citation>
    <scope>NUCLEOTIDE SEQUENCE [LARGE SCALE GENOMIC DNA]</scope>
    <source>
        <strain evidence="1">TK-2024</strain>
        <tissue evidence="1">Old leaves</tissue>
    </source>
</reference>
<evidence type="ECO:0000313" key="2">
    <source>
        <dbReference type="Proteomes" id="UP001396334"/>
    </source>
</evidence>
<gene>
    <name evidence="1" type="ORF">V6N11_027882</name>
</gene>
<name>A0ABR2NZH5_9ROSI</name>
<sequence>MLRRNGRNFDPDCTQLELILSQGKRLQQECRAVVAAGRQPGCEPTLPQNQIRWERPPMDWCKLNTNEQSLHAGPVNSTRPTRN</sequence>
<accession>A0ABR2NZH5</accession>
<protein>
    <submittedName>
        <fullName evidence="1">Uncharacterized protein</fullName>
    </submittedName>
</protein>
<proteinExistence type="predicted"/>
<comment type="caution">
    <text evidence="1">The sequence shown here is derived from an EMBL/GenBank/DDBJ whole genome shotgun (WGS) entry which is preliminary data.</text>
</comment>
<organism evidence="1 2">
    <name type="scientific">Hibiscus sabdariffa</name>
    <name type="common">roselle</name>
    <dbReference type="NCBI Taxonomy" id="183260"/>
    <lineage>
        <taxon>Eukaryota</taxon>
        <taxon>Viridiplantae</taxon>
        <taxon>Streptophyta</taxon>
        <taxon>Embryophyta</taxon>
        <taxon>Tracheophyta</taxon>
        <taxon>Spermatophyta</taxon>
        <taxon>Magnoliopsida</taxon>
        <taxon>eudicotyledons</taxon>
        <taxon>Gunneridae</taxon>
        <taxon>Pentapetalae</taxon>
        <taxon>rosids</taxon>
        <taxon>malvids</taxon>
        <taxon>Malvales</taxon>
        <taxon>Malvaceae</taxon>
        <taxon>Malvoideae</taxon>
        <taxon>Hibiscus</taxon>
    </lineage>
</organism>
<dbReference type="Proteomes" id="UP001396334">
    <property type="component" value="Unassembled WGS sequence"/>
</dbReference>
<dbReference type="EMBL" id="JBBPBN010000089">
    <property type="protein sequence ID" value="KAK8981466.1"/>
    <property type="molecule type" value="Genomic_DNA"/>
</dbReference>
<evidence type="ECO:0000313" key="1">
    <source>
        <dbReference type="EMBL" id="KAK8981466.1"/>
    </source>
</evidence>
<keyword evidence="2" id="KW-1185">Reference proteome</keyword>